<dbReference type="PANTHER" id="PTHR33304:SF18">
    <property type="entry name" value="CHROMATIN REGULATOR PHD FAMILY-RELATED"/>
    <property type="match status" value="1"/>
</dbReference>
<dbReference type="Proteomes" id="UP001318860">
    <property type="component" value="Unassembled WGS sequence"/>
</dbReference>
<reference evidence="8 9" key="1">
    <citation type="journal article" date="2021" name="Comput. Struct. Biotechnol. J.">
        <title>De novo genome assembly of the potent medicinal plant Rehmannia glutinosa using nanopore technology.</title>
        <authorList>
            <person name="Ma L."/>
            <person name="Dong C."/>
            <person name="Song C."/>
            <person name="Wang X."/>
            <person name="Zheng X."/>
            <person name="Niu Y."/>
            <person name="Chen S."/>
            <person name="Feng W."/>
        </authorList>
    </citation>
    <scope>NUCLEOTIDE SEQUENCE [LARGE SCALE GENOMIC DNA]</scope>
    <source>
        <strain evidence="8">DH-2019</strain>
    </source>
</reference>
<dbReference type="Gene3D" id="3.30.40.10">
    <property type="entry name" value="Zinc/RING finger domain, C3HC4 (zinc finger)"/>
    <property type="match status" value="1"/>
</dbReference>
<sequence>MEKVCEVCGDIGSETALVYCFKCLKAACHRYCMDPMPKSKSQVVYWLCDQCESWPNRSSSKISRQSDDDDHEISSINSKKNQTGDDKSESTKNNFLYSFSCSRGINPFIYAEPLIRSIWTGIFDVFCGESIYQKLGDVYGFLSSKACQKVFNMTAQFQPVLQFEMVPKSYVWPKGFQEAGPTDDNIALYFFPSFVKHENVYDYLVFEMIRDDLAMRAFVQNVELLIFTSIVLPSRFWRFQGKLYLWGVFRGKQAPLDM</sequence>
<evidence type="ECO:0000256" key="2">
    <source>
        <dbReference type="ARBA" id="ARBA00022771"/>
    </source>
</evidence>
<feature type="domain" description="AIPP2-like SPOC-like" evidence="7">
    <location>
        <begin position="119"/>
        <end position="249"/>
    </location>
</feature>
<evidence type="ECO:0000256" key="5">
    <source>
        <dbReference type="ARBA" id="ARBA00023163"/>
    </source>
</evidence>
<gene>
    <name evidence="8" type="ORF">DH2020_027038</name>
</gene>
<evidence type="ECO:0000256" key="6">
    <source>
        <dbReference type="SAM" id="MobiDB-lite"/>
    </source>
</evidence>
<keyword evidence="9" id="KW-1185">Reference proteome</keyword>
<dbReference type="SUPFAM" id="SSF57903">
    <property type="entry name" value="FYVE/PHD zinc finger"/>
    <property type="match status" value="1"/>
</dbReference>
<accession>A0ABR0VX52</accession>
<protein>
    <recommendedName>
        <fullName evidence="7">AIPP2-like SPOC-like domain-containing protein</fullName>
    </recommendedName>
</protein>
<evidence type="ECO:0000259" key="7">
    <source>
        <dbReference type="Pfam" id="PF23121"/>
    </source>
</evidence>
<dbReference type="EMBL" id="JABTTQ020000469">
    <property type="protein sequence ID" value="KAK6139218.1"/>
    <property type="molecule type" value="Genomic_DNA"/>
</dbReference>
<dbReference type="InterPro" id="IPR013083">
    <property type="entry name" value="Znf_RING/FYVE/PHD"/>
</dbReference>
<name>A0ABR0VX52_REHGL</name>
<comment type="caution">
    <text evidence="8">The sequence shown here is derived from an EMBL/GenBank/DDBJ whole genome shotgun (WGS) entry which is preliminary data.</text>
</comment>
<dbReference type="InterPro" id="IPR049914">
    <property type="entry name" value="PHD1-3/5-6"/>
</dbReference>
<keyword evidence="4" id="KW-0805">Transcription regulation</keyword>
<evidence type="ECO:0000313" key="8">
    <source>
        <dbReference type="EMBL" id="KAK6139218.1"/>
    </source>
</evidence>
<dbReference type="Pfam" id="PF23121">
    <property type="entry name" value="SPOC_AIPP2"/>
    <property type="match status" value="1"/>
</dbReference>
<feature type="region of interest" description="Disordered" evidence="6">
    <location>
        <begin position="55"/>
        <end position="90"/>
    </location>
</feature>
<dbReference type="InterPro" id="IPR011011">
    <property type="entry name" value="Znf_FYVE_PHD"/>
</dbReference>
<organism evidence="8 9">
    <name type="scientific">Rehmannia glutinosa</name>
    <name type="common">Chinese foxglove</name>
    <dbReference type="NCBI Taxonomy" id="99300"/>
    <lineage>
        <taxon>Eukaryota</taxon>
        <taxon>Viridiplantae</taxon>
        <taxon>Streptophyta</taxon>
        <taxon>Embryophyta</taxon>
        <taxon>Tracheophyta</taxon>
        <taxon>Spermatophyta</taxon>
        <taxon>Magnoliopsida</taxon>
        <taxon>eudicotyledons</taxon>
        <taxon>Gunneridae</taxon>
        <taxon>Pentapetalae</taxon>
        <taxon>asterids</taxon>
        <taxon>lamiids</taxon>
        <taxon>Lamiales</taxon>
        <taxon>Orobanchaceae</taxon>
        <taxon>Rehmannieae</taxon>
        <taxon>Rehmannia</taxon>
    </lineage>
</organism>
<keyword evidence="1" id="KW-0479">Metal-binding</keyword>
<keyword evidence="2" id="KW-0863">Zinc-finger</keyword>
<dbReference type="InterPro" id="IPR056280">
    <property type="entry name" value="AIPP2-like_SPOC"/>
</dbReference>
<evidence type="ECO:0000313" key="9">
    <source>
        <dbReference type="Proteomes" id="UP001318860"/>
    </source>
</evidence>
<proteinExistence type="predicted"/>
<dbReference type="PANTHER" id="PTHR33304">
    <property type="match status" value="1"/>
</dbReference>
<evidence type="ECO:0000256" key="1">
    <source>
        <dbReference type="ARBA" id="ARBA00022723"/>
    </source>
</evidence>
<evidence type="ECO:0000256" key="4">
    <source>
        <dbReference type="ARBA" id="ARBA00023015"/>
    </source>
</evidence>
<evidence type="ECO:0000256" key="3">
    <source>
        <dbReference type="ARBA" id="ARBA00022833"/>
    </source>
</evidence>
<keyword evidence="5" id="KW-0804">Transcription</keyword>
<keyword evidence="3" id="KW-0862">Zinc</keyword>